<dbReference type="PANTHER" id="PTHR33214:SF43">
    <property type="entry name" value="OS06G0705400 PROTEIN"/>
    <property type="match status" value="1"/>
</dbReference>
<name>A0A2S3HGY1_9POAL</name>
<sequence>MGKATATTVLALALCGAVLLLLAARPLDAASCNPTALSPCGGALFGGAVTPGCCMRLKAQQPCLCQYARNPAYSSYVNGPAAQSVAKACGIPKMKC</sequence>
<evidence type="ECO:0000256" key="2">
    <source>
        <dbReference type="ARBA" id="ARBA00022448"/>
    </source>
</evidence>
<comment type="similarity">
    <text evidence="1">Belongs to the plant LTP family. B11E subfamily.</text>
</comment>
<dbReference type="PANTHER" id="PTHR33214">
    <property type="entry name" value="BIFUNCTIONAL INHIBITOR/LIPID-TRANSFER PROTEIN/SEED STORAGE 2S ALBUMIN SUPERFAMILY PROTEIN"/>
    <property type="match status" value="1"/>
</dbReference>
<evidence type="ECO:0000256" key="1">
    <source>
        <dbReference type="ARBA" id="ARBA00009707"/>
    </source>
</evidence>
<dbReference type="AlphaFoldDB" id="A0A2S3HGY1"/>
<feature type="chain" id="PRO_5015453847" description="Bifunctional inhibitor/plant lipid transfer protein/seed storage helical domain-containing protein" evidence="4">
    <location>
        <begin position="30"/>
        <end position="96"/>
    </location>
</feature>
<dbReference type="GO" id="GO:0006869">
    <property type="term" value="P:lipid transport"/>
    <property type="evidence" value="ECO:0007669"/>
    <property type="project" value="InterPro"/>
</dbReference>
<organism evidence="6">
    <name type="scientific">Panicum hallii</name>
    <dbReference type="NCBI Taxonomy" id="206008"/>
    <lineage>
        <taxon>Eukaryota</taxon>
        <taxon>Viridiplantae</taxon>
        <taxon>Streptophyta</taxon>
        <taxon>Embryophyta</taxon>
        <taxon>Tracheophyta</taxon>
        <taxon>Spermatophyta</taxon>
        <taxon>Magnoliopsida</taxon>
        <taxon>Liliopsida</taxon>
        <taxon>Poales</taxon>
        <taxon>Poaceae</taxon>
        <taxon>PACMAD clade</taxon>
        <taxon>Panicoideae</taxon>
        <taxon>Panicodae</taxon>
        <taxon>Paniceae</taxon>
        <taxon>Panicinae</taxon>
        <taxon>Panicum</taxon>
        <taxon>Panicum sect. Panicum</taxon>
    </lineage>
</organism>
<dbReference type="CDD" id="cd01959">
    <property type="entry name" value="nsLTP2"/>
    <property type="match status" value="1"/>
</dbReference>
<dbReference type="Proteomes" id="UP000243499">
    <property type="component" value="Chromosome 4"/>
</dbReference>
<keyword evidence="4" id="KW-0732">Signal</keyword>
<dbReference type="EMBL" id="CM008049">
    <property type="protein sequence ID" value="PAN22465.1"/>
    <property type="molecule type" value="Genomic_DNA"/>
</dbReference>
<dbReference type="Gramene" id="PAN22465">
    <property type="protein sequence ID" value="PAN22465"/>
    <property type="gene ID" value="PAHAL_4G021400"/>
</dbReference>
<dbReference type="Gene3D" id="1.10.110.10">
    <property type="entry name" value="Plant lipid-transfer and hydrophobic proteins"/>
    <property type="match status" value="1"/>
</dbReference>
<dbReference type="SMART" id="SM00499">
    <property type="entry name" value="AAI"/>
    <property type="match status" value="1"/>
</dbReference>
<dbReference type="GO" id="GO:0008289">
    <property type="term" value="F:lipid binding"/>
    <property type="evidence" value="ECO:0007669"/>
    <property type="project" value="UniProtKB-KW"/>
</dbReference>
<feature type="signal peptide" evidence="4">
    <location>
        <begin position="1"/>
        <end position="29"/>
    </location>
</feature>
<protein>
    <recommendedName>
        <fullName evidence="5">Bifunctional inhibitor/plant lipid transfer protein/seed storage helical domain-containing protein</fullName>
    </recommendedName>
</protein>
<dbReference type="InterPro" id="IPR036312">
    <property type="entry name" value="Bifun_inhib/LTP/seed_sf"/>
</dbReference>
<proteinExistence type="inferred from homology"/>
<evidence type="ECO:0000256" key="4">
    <source>
        <dbReference type="SAM" id="SignalP"/>
    </source>
</evidence>
<evidence type="ECO:0000259" key="5">
    <source>
        <dbReference type="SMART" id="SM00499"/>
    </source>
</evidence>
<gene>
    <name evidence="6" type="ORF">PAHAL_4G021400</name>
</gene>
<dbReference type="InterPro" id="IPR016140">
    <property type="entry name" value="Bifunc_inhib/LTP/seed_store"/>
</dbReference>
<reference evidence="6" key="1">
    <citation type="submission" date="2018-04" db="EMBL/GenBank/DDBJ databases">
        <title>WGS assembly of Panicum hallii.</title>
        <authorList>
            <person name="Lovell J."/>
            <person name="Jenkins J."/>
            <person name="Lowry D."/>
            <person name="Mamidi S."/>
            <person name="Sreedasyam A."/>
            <person name="Weng X."/>
            <person name="Barry K."/>
            <person name="Bonette J."/>
            <person name="Campitelli B."/>
            <person name="Daum C."/>
            <person name="Gordon S."/>
            <person name="Gould B."/>
            <person name="Lipzen A."/>
            <person name="Macqueen A."/>
            <person name="Palacio-Mejia J."/>
            <person name="Plott C."/>
            <person name="Shakirov E."/>
            <person name="Shu S."/>
            <person name="Yoshinaga Y."/>
            <person name="Zane M."/>
            <person name="Rokhsar D."/>
            <person name="Grimwood J."/>
            <person name="Schmutz J."/>
            <person name="Juenger T."/>
        </authorList>
    </citation>
    <scope>NUCLEOTIDE SEQUENCE [LARGE SCALE GENOMIC DNA]</scope>
    <source>
        <strain evidence="6">FIL2</strain>
    </source>
</reference>
<dbReference type="InterPro" id="IPR033872">
    <property type="entry name" value="nsLTP2"/>
</dbReference>
<keyword evidence="3" id="KW-0446">Lipid-binding</keyword>
<keyword evidence="2" id="KW-0813">Transport</keyword>
<feature type="domain" description="Bifunctional inhibitor/plant lipid transfer protein/seed storage helical" evidence="5">
    <location>
        <begin position="32"/>
        <end position="96"/>
    </location>
</feature>
<accession>A0A2S3HGY1</accession>
<dbReference type="SUPFAM" id="SSF47699">
    <property type="entry name" value="Bifunctional inhibitor/lipid-transfer protein/seed storage 2S albumin"/>
    <property type="match status" value="1"/>
</dbReference>
<evidence type="ECO:0000313" key="6">
    <source>
        <dbReference type="EMBL" id="PAN22465.1"/>
    </source>
</evidence>
<evidence type="ECO:0000256" key="3">
    <source>
        <dbReference type="ARBA" id="ARBA00023121"/>
    </source>
</evidence>